<name>A0A421B5L4_9PSEU</name>
<comment type="caution">
    <text evidence="1">The sequence shown here is derived from an EMBL/GenBank/DDBJ whole genome shotgun (WGS) entry which is preliminary data.</text>
</comment>
<dbReference type="AlphaFoldDB" id="A0A421B5L4"/>
<dbReference type="Proteomes" id="UP000282454">
    <property type="component" value="Unassembled WGS sequence"/>
</dbReference>
<proteinExistence type="predicted"/>
<evidence type="ECO:0000313" key="2">
    <source>
        <dbReference type="Proteomes" id="UP000282454"/>
    </source>
</evidence>
<dbReference type="RefSeq" id="WP_121388753.1">
    <property type="nucleotide sequence ID" value="NZ_RCDD01000001.1"/>
</dbReference>
<accession>A0A421B5L4</accession>
<dbReference type="EMBL" id="RCDD01000001">
    <property type="protein sequence ID" value="RLK59701.1"/>
    <property type="molecule type" value="Genomic_DNA"/>
</dbReference>
<gene>
    <name evidence="1" type="ORF">CLV68_0185</name>
</gene>
<reference evidence="1 2" key="1">
    <citation type="submission" date="2018-10" db="EMBL/GenBank/DDBJ databases">
        <title>Genomic Encyclopedia of Archaeal and Bacterial Type Strains, Phase II (KMG-II): from individual species to whole genera.</title>
        <authorList>
            <person name="Goeker M."/>
        </authorList>
    </citation>
    <scope>NUCLEOTIDE SEQUENCE [LARGE SCALE GENOMIC DNA]</scope>
    <source>
        <strain evidence="1 2">DSM 45657</strain>
    </source>
</reference>
<organism evidence="1 2">
    <name type="scientific">Actinokineospora cianjurensis</name>
    <dbReference type="NCBI Taxonomy" id="585224"/>
    <lineage>
        <taxon>Bacteria</taxon>
        <taxon>Bacillati</taxon>
        <taxon>Actinomycetota</taxon>
        <taxon>Actinomycetes</taxon>
        <taxon>Pseudonocardiales</taxon>
        <taxon>Pseudonocardiaceae</taxon>
        <taxon>Actinokineospora</taxon>
    </lineage>
</organism>
<evidence type="ECO:0008006" key="3">
    <source>
        <dbReference type="Google" id="ProtNLM"/>
    </source>
</evidence>
<sequence length="67" mass="7692">MVLGVDGLSLRLVPDELWVFEVTVPTAHRRFTEWTKAGSWTRVHHAVLDGLGQRAISTAWRFRRHPA</sequence>
<evidence type="ECO:0000313" key="1">
    <source>
        <dbReference type="EMBL" id="RLK59701.1"/>
    </source>
</evidence>
<protein>
    <recommendedName>
        <fullName evidence="3">Transposase</fullName>
    </recommendedName>
</protein>
<keyword evidence="2" id="KW-1185">Reference proteome</keyword>